<protein>
    <submittedName>
        <fullName evidence="5">GntR family transcriptional regulator</fullName>
    </submittedName>
</protein>
<keyword evidence="6" id="KW-1185">Reference proteome</keyword>
<dbReference type="PANTHER" id="PTHR38445:SF7">
    <property type="entry name" value="GNTR-FAMILY TRANSCRIPTIONAL REGULATOR"/>
    <property type="match status" value="1"/>
</dbReference>
<dbReference type="GO" id="GO:0003700">
    <property type="term" value="F:DNA-binding transcription factor activity"/>
    <property type="evidence" value="ECO:0007669"/>
    <property type="project" value="InterPro"/>
</dbReference>
<reference evidence="6" key="1">
    <citation type="submission" date="2020-07" db="EMBL/GenBank/DDBJ databases">
        <title>A new Micromonospora strain with potent antibiotic activity isolated from the microbiome of a mid-Atlantic deep-sea sponge.</title>
        <authorList>
            <person name="Back C.R."/>
            <person name="Stennett H.L."/>
            <person name="Williams S.E."/>
            <person name="Wang L."/>
            <person name="Ojeda Gomez J."/>
            <person name="Abdulle O.M."/>
            <person name="Duffy T."/>
            <person name="Hendry K.R."/>
            <person name="Powell D."/>
            <person name="Stach J.E."/>
            <person name="Essex-Lopresti A.E."/>
            <person name="Willis C.L."/>
            <person name="Curnow P."/>
            <person name="Race P.R."/>
        </authorList>
    </citation>
    <scope>NUCLEOTIDE SEQUENCE [LARGE SCALE GENOMIC DNA]</scope>
    <source>
        <strain evidence="6">28ISP2-46</strain>
    </source>
</reference>
<evidence type="ECO:0000256" key="1">
    <source>
        <dbReference type="ARBA" id="ARBA00023015"/>
    </source>
</evidence>
<keyword evidence="2" id="KW-0238">DNA-binding</keyword>
<feature type="domain" description="HTH gntR-type" evidence="4">
    <location>
        <begin position="12"/>
        <end position="80"/>
    </location>
</feature>
<dbReference type="Gene3D" id="1.10.10.10">
    <property type="entry name" value="Winged helix-like DNA-binding domain superfamily/Winged helix DNA-binding domain"/>
    <property type="match status" value="1"/>
</dbReference>
<sequence>MIEFHLDVRSGVAPYAQLVQQVRQALRLGLLSVGDQLPTVKEVVAKLAINPNTVLKAYRELEHTGLVAARPGLGTFVTQSLADKSLAAHEPLRQELRQWLARAQAAGMDADSIEALFMTTFRTSLETRR</sequence>
<dbReference type="EMBL" id="CP059322">
    <property type="protein sequence ID" value="QLQ36522.1"/>
    <property type="molecule type" value="Genomic_DNA"/>
</dbReference>
<dbReference type="Proteomes" id="UP000510844">
    <property type="component" value="Chromosome"/>
</dbReference>
<evidence type="ECO:0000256" key="3">
    <source>
        <dbReference type="ARBA" id="ARBA00023163"/>
    </source>
</evidence>
<dbReference type="Pfam" id="PF00392">
    <property type="entry name" value="GntR"/>
    <property type="match status" value="1"/>
</dbReference>
<dbReference type="AlphaFoldDB" id="A0A7L6B3H1"/>
<organism evidence="5 6">
    <name type="scientific">Micromonospora robiginosa</name>
    <dbReference type="NCBI Taxonomy" id="2749844"/>
    <lineage>
        <taxon>Bacteria</taxon>
        <taxon>Bacillati</taxon>
        <taxon>Actinomycetota</taxon>
        <taxon>Actinomycetes</taxon>
        <taxon>Micromonosporales</taxon>
        <taxon>Micromonosporaceae</taxon>
        <taxon>Micromonospora</taxon>
    </lineage>
</organism>
<dbReference type="PROSITE" id="PS50949">
    <property type="entry name" value="HTH_GNTR"/>
    <property type="match status" value="1"/>
</dbReference>
<evidence type="ECO:0000256" key="2">
    <source>
        <dbReference type="ARBA" id="ARBA00023125"/>
    </source>
</evidence>
<proteinExistence type="predicted"/>
<keyword evidence="1" id="KW-0805">Transcription regulation</keyword>
<dbReference type="SMART" id="SM00345">
    <property type="entry name" value="HTH_GNTR"/>
    <property type="match status" value="1"/>
</dbReference>
<reference evidence="5 6" key="2">
    <citation type="journal article" date="2021" name="Mar. Drugs">
        <title>A New Micromonospora Strain with Antibiotic Activity Isolated from the Microbiome of a Mid-Atlantic Deep-Sea Sponge.</title>
        <authorList>
            <person name="Back C.R."/>
            <person name="Stennett H.L."/>
            <person name="Williams S.E."/>
            <person name="Wang L."/>
            <person name="Ojeda Gomez J."/>
            <person name="Abdulle O.M."/>
            <person name="Duffy T."/>
            <person name="Neal C."/>
            <person name="Mantell J."/>
            <person name="Jepson M.A."/>
            <person name="Hendry K.R."/>
            <person name="Powell D."/>
            <person name="Stach J.E.M."/>
            <person name="Essex-Lopresti A.E."/>
            <person name="Willis C.L."/>
            <person name="Curnow P."/>
            <person name="Race P.R."/>
        </authorList>
    </citation>
    <scope>NUCLEOTIDE SEQUENCE [LARGE SCALE GENOMIC DNA]</scope>
    <source>
        <strain evidence="5 6">28ISP2-46</strain>
    </source>
</reference>
<dbReference type="GO" id="GO:0003677">
    <property type="term" value="F:DNA binding"/>
    <property type="evidence" value="ECO:0007669"/>
    <property type="project" value="UniProtKB-KW"/>
</dbReference>
<gene>
    <name evidence="5" type="ORF">H1D33_25060</name>
</gene>
<evidence type="ECO:0000313" key="5">
    <source>
        <dbReference type="EMBL" id="QLQ36522.1"/>
    </source>
</evidence>
<evidence type="ECO:0000259" key="4">
    <source>
        <dbReference type="PROSITE" id="PS50949"/>
    </source>
</evidence>
<dbReference type="CDD" id="cd07377">
    <property type="entry name" value="WHTH_GntR"/>
    <property type="match status" value="1"/>
</dbReference>
<name>A0A7L6B3H1_9ACTN</name>
<dbReference type="KEGG" id="mfeu:H1D33_25060"/>
<dbReference type="InterPro" id="IPR000524">
    <property type="entry name" value="Tscrpt_reg_HTH_GntR"/>
</dbReference>
<dbReference type="PANTHER" id="PTHR38445">
    <property type="entry name" value="HTH-TYPE TRANSCRIPTIONAL REPRESSOR YTRA"/>
    <property type="match status" value="1"/>
</dbReference>
<keyword evidence="3" id="KW-0804">Transcription</keyword>
<dbReference type="InterPro" id="IPR036390">
    <property type="entry name" value="WH_DNA-bd_sf"/>
</dbReference>
<dbReference type="SUPFAM" id="SSF46785">
    <property type="entry name" value="Winged helix' DNA-binding domain"/>
    <property type="match status" value="1"/>
</dbReference>
<dbReference type="InterPro" id="IPR036388">
    <property type="entry name" value="WH-like_DNA-bd_sf"/>
</dbReference>
<evidence type="ECO:0000313" key="6">
    <source>
        <dbReference type="Proteomes" id="UP000510844"/>
    </source>
</evidence>
<dbReference type="RefSeq" id="WP_181569037.1">
    <property type="nucleotide sequence ID" value="NZ_CP059322.2"/>
</dbReference>
<accession>A0A7L6B3H1</accession>